<dbReference type="SUPFAM" id="SSF55068">
    <property type="entry name" value="Peptide methionine sulfoxide reductase"/>
    <property type="match status" value="1"/>
</dbReference>
<organism evidence="6 7">
    <name type="scientific">Photobacterium lutimaris</name>
    <dbReference type="NCBI Taxonomy" id="388278"/>
    <lineage>
        <taxon>Bacteria</taxon>
        <taxon>Pseudomonadati</taxon>
        <taxon>Pseudomonadota</taxon>
        <taxon>Gammaproteobacteria</taxon>
        <taxon>Vibrionales</taxon>
        <taxon>Vibrionaceae</taxon>
        <taxon>Photobacterium</taxon>
    </lineage>
</organism>
<name>A0A2T3J4U5_9GAMM</name>
<dbReference type="InterPro" id="IPR002569">
    <property type="entry name" value="Met_Sox_Rdtase_MsrA_dom"/>
</dbReference>
<keyword evidence="2" id="KW-0560">Oxidoreductase</keyword>
<dbReference type="Pfam" id="PF01625">
    <property type="entry name" value="PMSR"/>
    <property type="match status" value="1"/>
</dbReference>
<gene>
    <name evidence="6" type="ORF">C9I99_04715</name>
</gene>
<comment type="catalytic activity">
    <reaction evidence="4">
        <text>[thioredoxin]-disulfide + L-methionine + H2O = L-methionine (S)-S-oxide + [thioredoxin]-dithiol</text>
        <dbReference type="Rhea" id="RHEA:19993"/>
        <dbReference type="Rhea" id="RHEA-COMP:10698"/>
        <dbReference type="Rhea" id="RHEA-COMP:10700"/>
        <dbReference type="ChEBI" id="CHEBI:15377"/>
        <dbReference type="ChEBI" id="CHEBI:29950"/>
        <dbReference type="ChEBI" id="CHEBI:50058"/>
        <dbReference type="ChEBI" id="CHEBI:57844"/>
        <dbReference type="ChEBI" id="CHEBI:58772"/>
        <dbReference type="EC" id="1.8.4.11"/>
    </reaction>
</comment>
<dbReference type="GO" id="GO:0008113">
    <property type="term" value="F:peptide-methionine (S)-S-oxide reductase activity"/>
    <property type="evidence" value="ECO:0007669"/>
    <property type="project" value="UniProtKB-EC"/>
</dbReference>
<sequence>MMKTLQLGFSGSCYWCMEAVFQSLDGVISAEQGWMSAGNGKDRYEAVLVEYDPLTIPVHVLVGAHLHTHHATSNHPLRRRYPSAIYTYTESQRPVVLEAIARHQEDFAEPLVTGVEEAMSFVSCEDDKQGYYFNHPERPFCEGQIAPKLHILLSRFGNYVNADKRQIIEQASKGLP</sequence>
<dbReference type="AlphaFoldDB" id="A0A2T3J4U5"/>
<evidence type="ECO:0000313" key="6">
    <source>
        <dbReference type="EMBL" id="PSU36304.1"/>
    </source>
</evidence>
<evidence type="ECO:0000256" key="2">
    <source>
        <dbReference type="ARBA" id="ARBA00023002"/>
    </source>
</evidence>
<feature type="domain" description="Peptide methionine sulphoxide reductase MsrA" evidence="5">
    <location>
        <begin position="9"/>
        <end position="141"/>
    </location>
</feature>
<evidence type="ECO:0000256" key="1">
    <source>
        <dbReference type="ARBA" id="ARBA00012502"/>
    </source>
</evidence>
<comment type="catalytic activity">
    <reaction evidence="3">
        <text>L-methionyl-[protein] + [thioredoxin]-disulfide + H2O = L-methionyl-(S)-S-oxide-[protein] + [thioredoxin]-dithiol</text>
        <dbReference type="Rhea" id="RHEA:14217"/>
        <dbReference type="Rhea" id="RHEA-COMP:10698"/>
        <dbReference type="Rhea" id="RHEA-COMP:10700"/>
        <dbReference type="Rhea" id="RHEA-COMP:12313"/>
        <dbReference type="Rhea" id="RHEA-COMP:12315"/>
        <dbReference type="ChEBI" id="CHEBI:15377"/>
        <dbReference type="ChEBI" id="CHEBI:16044"/>
        <dbReference type="ChEBI" id="CHEBI:29950"/>
        <dbReference type="ChEBI" id="CHEBI:44120"/>
        <dbReference type="ChEBI" id="CHEBI:50058"/>
        <dbReference type="EC" id="1.8.4.11"/>
    </reaction>
</comment>
<keyword evidence="7" id="KW-1185">Reference proteome</keyword>
<dbReference type="RefSeq" id="WP_107347658.1">
    <property type="nucleotide sequence ID" value="NZ_PYMH01000001.1"/>
</dbReference>
<dbReference type="Proteomes" id="UP000241222">
    <property type="component" value="Unassembled WGS sequence"/>
</dbReference>
<dbReference type="EMBL" id="PYMH01000001">
    <property type="protein sequence ID" value="PSU36304.1"/>
    <property type="molecule type" value="Genomic_DNA"/>
</dbReference>
<dbReference type="InterPro" id="IPR036509">
    <property type="entry name" value="Met_Sox_Rdtase_MsrA_sf"/>
</dbReference>
<evidence type="ECO:0000313" key="7">
    <source>
        <dbReference type="Proteomes" id="UP000241222"/>
    </source>
</evidence>
<dbReference type="Gene3D" id="3.30.1060.10">
    <property type="entry name" value="Peptide methionine sulphoxide reductase MsrA"/>
    <property type="match status" value="1"/>
</dbReference>
<evidence type="ECO:0000256" key="4">
    <source>
        <dbReference type="ARBA" id="ARBA00048782"/>
    </source>
</evidence>
<evidence type="ECO:0000259" key="5">
    <source>
        <dbReference type="Pfam" id="PF01625"/>
    </source>
</evidence>
<evidence type="ECO:0000256" key="3">
    <source>
        <dbReference type="ARBA" id="ARBA00047806"/>
    </source>
</evidence>
<comment type="caution">
    <text evidence="6">The sequence shown here is derived from an EMBL/GenBank/DDBJ whole genome shotgun (WGS) entry which is preliminary data.</text>
</comment>
<dbReference type="PANTHER" id="PTHR43774">
    <property type="entry name" value="PEPTIDE METHIONINE SULFOXIDE REDUCTASE"/>
    <property type="match status" value="1"/>
</dbReference>
<dbReference type="EC" id="1.8.4.11" evidence="1"/>
<dbReference type="OrthoDB" id="4174719at2"/>
<protein>
    <recommendedName>
        <fullName evidence="1">peptide-methionine (S)-S-oxide reductase</fullName>
        <ecNumber evidence="1">1.8.4.11</ecNumber>
    </recommendedName>
</protein>
<reference evidence="6 7" key="1">
    <citation type="submission" date="2018-03" db="EMBL/GenBank/DDBJ databases">
        <title>Whole genome sequencing of Histamine producing bacteria.</title>
        <authorList>
            <person name="Butler K."/>
        </authorList>
    </citation>
    <scope>NUCLEOTIDE SEQUENCE [LARGE SCALE GENOMIC DNA]</scope>
    <source>
        <strain evidence="6 7">JCM 13586</strain>
    </source>
</reference>
<proteinExistence type="predicted"/>
<accession>A0A2T3J4U5</accession>
<dbReference type="PANTHER" id="PTHR43774:SF1">
    <property type="entry name" value="PEPTIDE METHIONINE SULFOXIDE REDUCTASE MSRA 2"/>
    <property type="match status" value="1"/>
</dbReference>